<dbReference type="GO" id="GO:0052927">
    <property type="term" value="F:CC tRNA cytidylyltransferase activity"/>
    <property type="evidence" value="ECO:0007669"/>
    <property type="project" value="TreeGrafter"/>
</dbReference>
<dbReference type="GO" id="GO:0003723">
    <property type="term" value="F:RNA binding"/>
    <property type="evidence" value="ECO:0007669"/>
    <property type="project" value="UniProtKB-KW"/>
</dbReference>
<evidence type="ECO:0000313" key="3">
    <source>
        <dbReference type="Proteomes" id="UP001187471"/>
    </source>
</evidence>
<comment type="caution">
    <text evidence="2">The sequence shown here is derived from an EMBL/GenBank/DDBJ whole genome shotgun (WGS) entry which is preliminary data.</text>
</comment>
<dbReference type="InterPro" id="IPR043519">
    <property type="entry name" value="NT_sf"/>
</dbReference>
<keyword evidence="1" id="KW-0694">RNA-binding</keyword>
<dbReference type="PANTHER" id="PTHR13734">
    <property type="entry name" value="TRNA-NUCLEOTIDYLTRANSFERASE"/>
    <property type="match status" value="1"/>
</dbReference>
<evidence type="ECO:0000256" key="1">
    <source>
        <dbReference type="ARBA" id="ARBA00022884"/>
    </source>
</evidence>
<dbReference type="SUPFAM" id="SSF81301">
    <property type="entry name" value="Nucleotidyltransferase"/>
    <property type="match status" value="1"/>
</dbReference>
<keyword evidence="3" id="KW-1185">Reference proteome</keyword>
<dbReference type="Proteomes" id="UP001187471">
    <property type="component" value="Unassembled WGS sequence"/>
</dbReference>
<dbReference type="Gene3D" id="3.30.460.10">
    <property type="entry name" value="Beta Polymerase, domain 2"/>
    <property type="match status" value="1"/>
</dbReference>
<proteinExistence type="predicted"/>
<gene>
    <name evidence="2" type="ORF">RJ640_003364</name>
</gene>
<dbReference type="AlphaFoldDB" id="A0AA88QCS5"/>
<protein>
    <recommendedName>
        <fullName evidence="4">Poly A polymerase head domain-containing protein</fullName>
    </recommendedName>
</protein>
<sequence length="129" mass="14261">MTTVTATSSPPAIHVKEKIDLTDKEKQIFGRLLQVLSHFNLRTQLRVAGGWVRDKICNGRNGSECPVANVTLLLGKECYDIDIALDNMLGKEFCEKVNEYLSSSGEKTQGIGVIQCINRTKVLHAITTL</sequence>
<accession>A0AA88QCS5</accession>
<name>A0AA88QCS5_9ASTE</name>
<dbReference type="GO" id="GO:0001680">
    <property type="term" value="P:tRNA 3'-terminal CCA addition"/>
    <property type="evidence" value="ECO:0007669"/>
    <property type="project" value="TreeGrafter"/>
</dbReference>
<organism evidence="2 3">
    <name type="scientific">Escallonia rubra</name>
    <dbReference type="NCBI Taxonomy" id="112253"/>
    <lineage>
        <taxon>Eukaryota</taxon>
        <taxon>Viridiplantae</taxon>
        <taxon>Streptophyta</taxon>
        <taxon>Embryophyta</taxon>
        <taxon>Tracheophyta</taxon>
        <taxon>Spermatophyta</taxon>
        <taxon>Magnoliopsida</taxon>
        <taxon>eudicotyledons</taxon>
        <taxon>Gunneridae</taxon>
        <taxon>Pentapetalae</taxon>
        <taxon>asterids</taxon>
        <taxon>campanulids</taxon>
        <taxon>Escalloniales</taxon>
        <taxon>Escalloniaceae</taxon>
        <taxon>Escallonia</taxon>
    </lineage>
</organism>
<dbReference type="PANTHER" id="PTHR13734:SF5">
    <property type="entry name" value="CCA TRNA NUCLEOTIDYLTRANSFERASE, MITOCHONDRIAL"/>
    <property type="match status" value="1"/>
</dbReference>
<dbReference type="GO" id="GO:0052929">
    <property type="term" value="F:ATP:3'-cytidine-cytidine-tRNA adenylyltransferase activity"/>
    <property type="evidence" value="ECO:0007669"/>
    <property type="project" value="TreeGrafter"/>
</dbReference>
<reference evidence="2" key="1">
    <citation type="submission" date="2022-12" db="EMBL/GenBank/DDBJ databases">
        <title>Draft genome assemblies for two species of Escallonia (Escalloniales).</title>
        <authorList>
            <person name="Chanderbali A."/>
            <person name="Dervinis C."/>
            <person name="Anghel I."/>
            <person name="Soltis D."/>
            <person name="Soltis P."/>
            <person name="Zapata F."/>
        </authorList>
    </citation>
    <scope>NUCLEOTIDE SEQUENCE</scope>
    <source>
        <strain evidence="2">UCBG92.1500</strain>
        <tissue evidence="2">Leaf</tissue>
    </source>
</reference>
<dbReference type="EMBL" id="JAVXUO010003064">
    <property type="protein sequence ID" value="KAK2967008.1"/>
    <property type="molecule type" value="Genomic_DNA"/>
</dbReference>
<evidence type="ECO:0000313" key="2">
    <source>
        <dbReference type="EMBL" id="KAK2967008.1"/>
    </source>
</evidence>
<evidence type="ECO:0008006" key="4">
    <source>
        <dbReference type="Google" id="ProtNLM"/>
    </source>
</evidence>